<feature type="transmembrane region" description="Helical" evidence="5">
    <location>
        <begin position="108"/>
        <end position="135"/>
    </location>
</feature>
<gene>
    <name evidence="6" type="ORF">CW751_10410</name>
</gene>
<feature type="transmembrane region" description="Helical" evidence="5">
    <location>
        <begin position="47"/>
        <end position="69"/>
    </location>
</feature>
<dbReference type="Gene3D" id="1.20.120.1630">
    <property type="match status" value="1"/>
</dbReference>
<evidence type="ECO:0000313" key="6">
    <source>
        <dbReference type="EMBL" id="PKR80260.1"/>
    </source>
</evidence>
<accession>A0A2I0R1H3</accession>
<comment type="caution">
    <text evidence="6">The sequence shown here is derived from an EMBL/GenBank/DDBJ whole genome shotgun (WGS) entry which is preliminary data.</text>
</comment>
<feature type="transmembrane region" description="Helical" evidence="5">
    <location>
        <begin position="213"/>
        <end position="233"/>
    </location>
</feature>
<dbReference type="InterPro" id="IPR007318">
    <property type="entry name" value="Phopholipid_MeTrfase"/>
</dbReference>
<dbReference type="PANTHER" id="PTHR12714">
    <property type="entry name" value="PROTEIN-S ISOPRENYLCYSTEINE O-METHYLTRANSFERASE"/>
    <property type="match status" value="1"/>
</dbReference>
<dbReference type="GO" id="GO:0012505">
    <property type="term" value="C:endomembrane system"/>
    <property type="evidence" value="ECO:0007669"/>
    <property type="project" value="UniProtKB-SubCell"/>
</dbReference>
<dbReference type="GO" id="GO:0032259">
    <property type="term" value="P:methylation"/>
    <property type="evidence" value="ECO:0007669"/>
    <property type="project" value="UniProtKB-KW"/>
</dbReference>
<proteinExistence type="predicted"/>
<sequence length="249" mass="29111">MALIHSLEKSGNTLFKYRGQIPVILFVLAIPVVYFTDYGWMKLNESYYWILLGFAAVLSLLGQVIRAIAIGTSNKNTSGRNTKEQVAEALNTKGIYSTMRHPLYVGNYFMWIGIVVFTANIWFVVIVSLAFWLYYERIMFAEERFLERKFGQDYLDWSMKVPAFWPSFKNYVKTPISFSMKTILRREYSGVTATIIGFLFVDILRNYLLDDAFIFYTYYIIVLGVALFISLFLRTLKHHTKILFEEDRS</sequence>
<dbReference type="GO" id="GO:0008168">
    <property type="term" value="F:methyltransferase activity"/>
    <property type="evidence" value="ECO:0007669"/>
    <property type="project" value="UniProtKB-KW"/>
</dbReference>
<evidence type="ECO:0000256" key="5">
    <source>
        <dbReference type="SAM" id="Phobius"/>
    </source>
</evidence>
<dbReference type="OrthoDB" id="9809773at2"/>
<keyword evidence="6" id="KW-0489">Methyltransferase</keyword>
<protein>
    <submittedName>
        <fullName evidence="6">Lipid A phosphate methyltransferase</fullName>
    </submittedName>
</protein>
<keyword evidence="2 5" id="KW-0812">Transmembrane</keyword>
<evidence type="ECO:0000256" key="4">
    <source>
        <dbReference type="ARBA" id="ARBA00023136"/>
    </source>
</evidence>
<dbReference type="Pfam" id="PF04191">
    <property type="entry name" value="PEMT"/>
    <property type="match status" value="1"/>
</dbReference>
<keyword evidence="4 5" id="KW-0472">Membrane</keyword>
<evidence type="ECO:0000313" key="7">
    <source>
        <dbReference type="Proteomes" id="UP000236654"/>
    </source>
</evidence>
<comment type="subcellular location">
    <subcellularLocation>
        <location evidence="1">Endomembrane system</location>
        <topology evidence="1">Multi-pass membrane protein</topology>
    </subcellularLocation>
</comment>
<dbReference type="PANTHER" id="PTHR12714:SF9">
    <property type="entry name" value="PROTEIN-S-ISOPRENYLCYSTEINE O-METHYLTRANSFERASE"/>
    <property type="match status" value="1"/>
</dbReference>
<dbReference type="RefSeq" id="WP_101334942.1">
    <property type="nucleotide sequence ID" value="NZ_PJNI01000011.1"/>
</dbReference>
<feature type="transmembrane region" description="Helical" evidence="5">
    <location>
        <begin position="20"/>
        <end position="40"/>
    </location>
</feature>
<reference evidence="6 7" key="1">
    <citation type="submission" date="2017-12" db="EMBL/GenBank/DDBJ databases">
        <title>The draft genome sequence of Brumimicrobium saltpan LHR20.</title>
        <authorList>
            <person name="Do Z.-J."/>
            <person name="Luo H.-R."/>
        </authorList>
    </citation>
    <scope>NUCLEOTIDE SEQUENCE [LARGE SCALE GENOMIC DNA]</scope>
    <source>
        <strain evidence="6 7">LHR20</strain>
    </source>
</reference>
<keyword evidence="6" id="KW-0808">Transferase</keyword>
<dbReference type="AlphaFoldDB" id="A0A2I0R1H3"/>
<organism evidence="6 7">
    <name type="scientific">Brumimicrobium salinarum</name>
    <dbReference type="NCBI Taxonomy" id="2058658"/>
    <lineage>
        <taxon>Bacteria</taxon>
        <taxon>Pseudomonadati</taxon>
        <taxon>Bacteroidota</taxon>
        <taxon>Flavobacteriia</taxon>
        <taxon>Flavobacteriales</taxon>
        <taxon>Crocinitomicaceae</taxon>
        <taxon>Brumimicrobium</taxon>
    </lineage>
</organism>
<feature type="transmembrane region" description="Helical" evidence="5">
    <location>
        <begin position="188"/>
        <end position="207"/>
    </location>
</feature>
<dbReference type="EMBL" id="PJNI01000011">
    <property type="protein sequence ID" value="PKR80260.1"/>
    <property type="molecule type" value="Genomic_DNA"/>
</dbReference>
<evidence type="ECO:0000256" key="1">
    <source>
        <dbReference type="ARBA" id="ARBA00004127"/>
    </source>
</evidence>
<evidence type="ECO:0000256" key="3">
    <source>
        <dbReference type="ARBA" id="ARBA00022989"/>
    </source>
</evidence>
<keyword evidence="3 5" id="KW-1133">Transmembrane helix</keyword>
<name>A0A2I0R1H3_9FLAO</name>
<keyword evidence="7" id="KW-1185">Reference proteome</keyword>
<dbReference type="Proteomes" id="UP000236654">
    <property type="component" value="Unassembled WGS sequence"/>
</dbReference>
<evidence type="ECO:0000256" key="2">
    <source>
        <dbReference type="ARBA" id="ARBA00022692"/>
    </source>
</evidence>